<dbReference type="Gene3D" id="3.40.50.1240">
    <property type="entry name" value="Phosphoglycerate mutase-like"/>
    <property type="match status" value="1"/>
</dbReference>
<dbReference type="RefSeq" id="WP_140852368.1">
    <property type="nucleotide sequence ID" value="NZ_RCZC01000010.1"/>
</dbReference>
<evidence type="ECO:0000256" key="1">
    <source>
        <dbReference type="PIRSR" id="PIRSR613078-1"/>
    </source>
</evidence>
<dbReference type="SUPFAM" id="SSF53254">
    <property type="entry name" value="Phosphoglycerate mutase-like"/>
    <property type="match status" value="1"/>
</dbReference>
<dbReference type="Proteomes" id="UP000319931">
    <property type="component" value="Unassembled WGS sequence"/>
</dbReference>
<dbReference type="InterPro" id="IPR029033">
    <property type="entry name" value="His_PPase_superfam"/>
</dbReference>
<dbReference type="GO" id="GO:0070297">
    <property type="term" value="P:regulation of phosphorelay signal transduction system"/>
    <property type="evidence" value="ECO:0007669"/>
    <property type="project" value="TreeGrafter"/>
</dbReference>
<dbReference type="InterPro" id="IPR013078">
    <property type="entry name" value="His_Pase_superF_clade-1"/>
</dbReference>
<protein>
    <submittedName>
        <fullName evidence="3">Histidine phosphatase family protein</fullName>
    </submittedName>
</protein>
<dbReference type="InterPro" id="IPR050275">
    <property type="entry name" value="PGM_Phosphatase"/>
</dbReference>
<dbReference type="OrthoDB" id="9781415at2"/>
<proteinExistence type="predicted"/>
<keyword evidence="4" id="KW-1185">Reference proteome</keyword>
<evidence type="ECO:0000313" key="3">
    <source>
        <dbReference type="EMBL" id="TPG48041.1"/>
    </source>
</evidence>
<feature type="binding site" evidence="2">
    <location>
        <begin position="24"/>
        <end position="25"/>
    </location>
    <ligand>
        <name>substrate</name>
    </ligand>
</feature>
<feature type="active site" description="Proton donor/acceptor" evidence="1">
    <location>
        <position position="83"/>
    </location>
</feature>
<feature type="active site" description="Tele-phosphohistidine intermediate" evidence="1">
    <location>
        <position position="12"/>
    </location>
</feature>
<name>A0A502FF94_9SPHN</name>
<reference evidence="3 4" key="1">
    <citation type="journal article" date="2019" name="Environ. Microbiol.">
        <title>Species interactions and distinct microbial communities in high Arctic permafrost affected cryosols are associated with the CH4 and CO2 gas fluxes.</title>
        <authorList>
            <person name="Altshuler I."/>
            <person name="Hamel J."/>
            <person name="Turney S."/>
            <person name="Magnuson E."/>
            <person name="Levesque R."/>
            <person name="Greer C."/>
            <person name="Whyte L.G."/>
        </authorList>
    </citation>
    <scope>NUCLEOTIDE SEQUENCE [LARGE SCALE GENOMIC DNA]</scope>
    <source>
        <strain evidence="3 4">E6.1</strain>
    </source>
</reference>
<dbReference type="CDD" id="cd07067">
    <property type="entry name" value="HP_PGM_like"/>
    <property type="match status" value="1"/>
</dbReference>
<feature type="binding site" evidence="2">
    <location>
        <position position="61"/>
    </location>
    <ligand>
        <name>substrate</name>
    </ligand>
</feature>
<evidence type="ECO:0000256" key="2">
    <source>
        <dbReference type="PIRSR" id="PIRSR613078-2"/>
    </source>
</evidence>
<dbReference type="GO" id="GO:0101006">
    <property type="term" value="F:protein histidine phosphatase activity"/>
    <property type="evidence" value="ECO:0007669"/>
    <property type="project" value="TreeGrafter"/>
</dbReference>
<accession>A0A502FF94</accession>
<organism evidence="3 4">
    <name type="scientific">Sphingomonas glacialis</name>
    <dbReference type="NCBI Taxonomy" id="658225"/>
    <lineage>
        <taxon>Bacteria</taxon>
        <taxon>Pseudomonadati</taxon>
        <taxon>Pseudomonadota</taxon>
        <taxon>Alphaproteobacteria</taxon>
        <taxon>Sphingomonadales</taxon>
        <taxon>Sphingomonadaceae</taxon>
        <taxon>Sphingomonas</taxon>
    </lineage>
</organism>
<sequence length="192" mass="21404">MTALPRIHLVRHGETAWSLSGKHTGRSDIPLTEIGQRAAEGLGRNLSGLHFAEIWSSPSQRALQTARLAGFGRDAIPDYDLAEWDYGAYEGMTTKEILAENPDWRLFRDGCPQGETPDAVAARADRVVDRIRDLHDSVLIFSSSHILRVLTARWLSLPARNGALFMLDTASISTLGYEHDLNEPIVQTWNRT</sequence>
<evidence type="ECO:0000313" key="4">
    <source>
        <dbReference type="Proteomes" id="UP000319931"/>
    </source>
</evidence>
<gene>
    <name evidence="3" type="ORF">EAH76_21735</name>
</gene>
<feature type="binding site" evidence="2">
    <location>
        <begin position="83"/>
        <end position="86"/>
    </location>
    <ligand>
        <name>substrate</name>
    </ligand>
</feature>
<comment type="caution">
    <text evidence="3">The sequence shown here is derived from an EMBL/GenBank/DDBJ whole genome shotgun (WGS) entry which is preliminary data.</text>
</comment>
<dbReference type="Pfam" id="PF00300">
    <property type="entry name" value="His_Phos_1"/>
    <property type="match status" value="1"/>
</dbReference>
<dbReference type="PANTHER" id="PTHR48100:SF15">
    <property type="entry name" value="SEDOHEPTULOSE 1,7-BISPHOSPHATASE"/>
    <property type="match status" value="1"/>
</dbReference>
<dbReference type="EMBL" id="RCZC01000010">
    <property type="protein sequence ID" value="TPG48041.1"/>
    <property type="molecule type" value="Genomic_DNA"/>
</dbReference>
<dbReference type="SMART" id="SM00855">
    <property type="entry name" value="PGAM"/>
    <property type="match status" value="1"/>
</dbReference>
<dbReference type="PANTHER" id="PTHR48100">
    <property type="entry name" value="BROAD-SPECIFICITY PHOSPHATASE YOR283W-RELATED"/>
    <property type="match status" value="1"/>
</dbReference>
<dbReference type="AlphaFoldDB" id="A0A502FF94"/>